<dbReference type="EMBL" id="JBHFFA010000002">
    <property type="protein sequence ID" value="KAL2642985.1"/>
    <property type="molecule type" value="Genomic_DNA"/>
</dbReference>
<evidence type="ECO:0000256" key="2">
    <source>
        <dbReference type="ARBA" id="ARBA00022640"/>
    </source>
</evidence>
<feature type="domain" description="Plastid lipid-associated protein/fibrillin conserved" evidence="3">
    <location>
        <begin position="217"/>
        <end position="311"/>
    </location>
</feature>
<gene>
    <name evidence="4" type="ORF">R1flu_010572</name>
</gene>
<evidence type="ECO:0000313" key="4">
    <source>
        <dbReference type="EMBL" id="KAL2642985.1"/>
    </source>
</evidence>
<dbReference type="Proteomes" id="UP001605036">
    <property type="component" value="Unassembled WGS sequence"/>
</dbReference>
<dbReference type="InterPro" id="IPR006843">
    <property type="entry name" value="PAP/fibrillin_dom"/>
</dbReference>
<evidence type="ECO:0000256" key="1">
    <source>
        <dbReference type="ARBA" id="ARBA00004474"/>
    </source>
</evidence>
<name>A0ABD1Z5I8_9MARC</name>
<reference evidence="4 5" key="1">
    <citation type="submission" date="2024-09" db="EMBL/GenBank/DDBJ databases">
        <title>Chromosome-scale assembly of Riccia fluitans.</title>
        <authorList>
            <person name="Paukszto L."/>
            <person name="Sawicki J."/>
            <person name="Karawczyk K."/>
            <person name="Piernik-Szablinska J."/>
            <person name="Szczecinska M."/>
            <person name="Mazdziarz M."/>
        </authorList>
    </citation>
    <scope>NUCLEOTIDE SEQUENCE [LARGE SCALE GENOMIC DNA]</scope>
    <source>
        <strain evidence="4">Rf_01</strain>
        <tissue evidence="4">Aerial parts of the thallus</tissue>
    </source>
</reference>
<keyword evidence="5" id="KW-1185">Reference proteome</keyword>
<dbReference type="AlphaFoldDB" id="A0ABD1Z5I8"/>
<evidence type="ECO:0000313" key="5">
    <source>
        <dbReference type="Proteomes" id="UP001605036"/>
    </source>
</evidence>
<evidence type="ECO:0000259" key="3">
    <source>
        <dbReference type="Pfam" id="PF04755"/>
    </source>
</evidence>
<organism evidence="4 5">
    <name type="scientific">Riccia fluitans</name>
    <dbReference type="NCBI Taxonomy" id="41844"/>
    <lineage>
        <taxon>Eukaryota</taxon>
        <taxon>Viridiplantae</taxon>
        <taxon>Streptophyta</taxon>
        <taxon>Embryophyta</taxon>
        <taxon>Marchantiophyta</taxon>
        <taxon>Marchantiopsida</taxon>
        <taxon>Marchantiidae</taxon>
        <taxon>Marchantiales</taxon>
        <taxon>Ricciaceae</taxon>
        <taxon>Riccia</taxon>
    </lineage>
</organism>
<comment type="caution">
    <text evidence="4">The sequence shown here is derived from an EMBL/GenBank/DDBJ whole genome shotgun (WGS) entry which is preliminary data.</text>
</comment>
<sequence length="322" mass="35312">MAALKFTSSIVPTSVSTYRNLVAANEREGRRCLKGSTNCGRIELAKRISRGGGGVRFAGSRSSWLCRPVSVRAAVSEQMQEADNNVRRESLKKKLIEQILATAGNLDEECIATIKELEKENPNPESLNTPELHAGYWERLKAAHLGTGRTGEAKVEVGYEGASATLGRATFGMFKPSDLDIVMGEVFNYVPNVGSEGQGKYAIYIEFTTKNPKGDDLPPIEGLIINAATPQIENPSKMGLLFDETSLRPSQPERDIEAWREIFEEASGGAVNELGEITVINEKPATGFLDVRYIDSELRITKGNLGSYVVVRRMDKPPSFIK</sequence>
<accession>A0ABD1Z5I8</accession>
<protein>
    <recommendedName>
        <fullName evidence="3">Plastid lipid-associated protein/fibrillin conserved domain-containing protein</fullName>
    </recommendedName>
</protein>
<proteinExistence type="predicted"/>
<dbReference type="Pfam" id="PF04755">
    <property type="entry name" value="PAP_fibrillin"/>
    <property type="match status" value="1"/>
</dbReference>
<comment type="subcellular location">
    <subcellularLocation>
        <location evidence="1">Plastid</location>
    </subcellularLocation>
</comment>
<keyword evidence="2" id="KW-0934">Plastid</keyword>
<dbReference type="GO" id="GO:0009536">
    <property type="term" value="C:plastid"/>
    <property type="evidence" value="ECO:0007669"/>
    <property type="project" value="UniProtKB-SubCell"/>
</dbReference>